<dbReference type="EMBL" id="BAAAQB010000041">
    <property type="protein sequence ID" value="GAA2143204.1"/>
    <property type="molecule type" value="Genomic_DNA"/>
</dbReference>
<dbReference type="Proteomes" id="UP001500102">
    <property type="component" value="Unassembled WGS sequence"/>
</dbReference>
<accession>A0ABN2ZJG3</accession>
<keyword evidence="3" id="KW-1185">Reference proteome</keyword>
<dbReference type="Pfam" id="PF04525">
    <property type="entry name" value="LOR"/>
    <property type="match status" value="1"/>
</dbReference>
<dbReference type="SUPFAM" id="SSF54518">
    <property type="entry name" value="Tubby C-terminal domain-like"/>
    <property type="match status" value="1"/>
</dbReference>
<dbReference type="InterPro" id="IPR025659">
    <property type="entry name" value="Tubby-like_C"/>
</dbReference>
<dbReference type="InterPro" id="IPR007612">
    <property type="entry name" value="LOR"/>
</dbReference>
<comment type="similarity">
    <text evidence="1">Belongs to the LOR family.</text>
</comment>
<dbReference type="InterPro" id="IPR038595">
    <property type="entry name" value="LOR_sf"/>
</dbReference>
<organism evidence="2 3">
    <name type="scientific">Arthrobacter humicola</name>
    <dbReference type="NCBI Taxonomy" id="409291"/>
    <lineage>
        <taxon>Bacteria</taxon>
        <taxon>Bacillati</taxon>
        <taxon>Actinomycetota</taxon>
        <taxon>Actinomycetes</taxon>
        <taxon>Micrococcales</taxon>
        <taxon>Micrococcaceae</taxon>
        <taxon>Arthrobacter</taxon>
    </lineage>
</organism>
<dbReference type="Gene3D" id="2.40.160.200">
    <property type="entry name" value="LURP1-related"/>
    <property type="match status" value="1"/>
</dbReference>
<protein>
    <submittedName>
        <fullName evidence="2">LURP-one-related/scramblase family protein</fullName>
    </submittedName>
</protein>
<proteinExistence type="inferred from homology"/>
<name>A0ABN2ZJG3_9MICC</name>
<evidence type="ECO:0000256" key="1">
    <source>
        <dbReference type="ARBA" id="ARBA00005437"/>
    </source>
</evidence>
<evidence type="ECO:0000313" key="3">
    <source>
        <dbReference type="Proteomes" id="UP001500102"/>
    </source>
</evidence>
<sequence>MREKLLSIGDDFWIENDQGQRAYKVNGKALRVRDTFVLEDASGNEVARIQERKLSLRDKVAIERGGDTAATVHKALIGLRDRFTIDVKDGADMKAHGNIVDHEYEIERDGHTVATISKKWFRVRDSYGVDVAAGQDVPLILAITVAIESLTTH</sequence>
<gene>
    <name evidence="2" type="ORF">GCM10009825_33250</name>
</gene>
<evidence type="ECO:0000313" key="2">
    <source>
        <dbReference type="EMBL" id="GAA2143204.1"/>
    </source>
</evidence>
<comment type="caution">
    <text evidence="2">The sequence shown here is derived from an EMBL/GenBank/DDBJ whole genome shotgun (WGS) entry which is preliminary data.</text>
</comment>
<reference evidence="2 3" key="1">
    <citation type="journal article" date="2019" name="Int. J. Syst. Evol. Microbiol.">
        <title>The Global Catalogue of Microorganisms (GCM) 10K type strain sequencing project: providing services to taxonomists for standard genome sequencing and annotation.</title>
        <authorList>
            <consortium name="The Broad Institute Genomics Platform"/>
            <consortium name="The Broad Institute Genome Sequencing Center for Infectious Disease"/>
            <person name="Wu L."/>
            <person name="Ma J."/>
        </authorList>
    </citation>
    <scope>NUCLEOTIDE SEQUENCE [LARGE SCALE GENOMIC DNA]</scope>
    <source>
        <strain evidence="2 3">JCM 15921</strain>
    </source>
</reference>